<protein>
    <submittedName>
        <fullName evidence="4">Gfo/Idh/MocA family protein</fullName>
    </submittedName>
</protein>
<dbReference type="EMBL" id="JBJDQH010000029">
    <property type="protein sequence ID" value="MFK4272653.1"/>
    <property type="molecule type" value="Genomic_DNA"/>
</dbReference>
<reference evidence="4 5" key="1">
    <citation type="submission" date="2024-11" db="EMBL/GenBank/DDBJ databases">
        <title>The Natural Products Discovery Center: Release of the First 8490 Sequenced Strains for Exploring Actinobacteria Biosynthetic Diversity.</title>
        <authorList>
            <person name="Kalkreuter E."/>
            <person name="Kautsar S.A."/>
            <person name="Yang D."/>
            <person name="Bader C.D."/>
            <person name="Teijaro C.N."/>
            <person name="Fluegel L."/>
            <person name="Davis C.M."/>
            <person name="Simpson J.R."/>
            <person name="Lauterbach L."/>
            <person name="Steele A.D."/>
            <person name="Gui C."/>
            <person name="Meng S."/>
            <person name="Li G."/>
            <person name="Viehrig K."/>
            <person name="Ye F."/>
            <person name="Su P."/>
            <person name="Kiefer A.F."/>
            <person name="Nichols A."/>
            <person name="Cepeda A.J."/>
            <person name="Yan W."/>
            <person name="Fan B."/>
            <person name="Jiang Y."/>
            <person name="Adhikari A."/>
            <person name="Zheng C.-J."/>
            <person name="Schuster L."/>
            <person name="Cowan T.M."/>
            <person name="Smanski M.J."/>
            <person name="Chevrette M.G."/>
            <person name="De Carvalho L.P.S."/>
            <person name="Shen B."/>
        </authorList>
    </citation>
    <scope>NUCLEOTIDE SEQUENCE [LARGE SCALE GENOMIC DNA]</scope>
    <source>
        <strain evidence="4 5">NPDC020863</strain>
    </source>
</reference>
<dbReference type="SUPFAM" id="SSF51735">
    <property type="entry name" value="NAD(P)-binding Rossmann-fold domains"/>
    <property type="match status" value="1"/>
</dbReference>
<evidence type="ECO:0000313" key="4">
    <source>
        <dbReference type="EMBL" id="MFK4272653.1"/>
    </source>
</evidence>
<dbReference type="SUPFAM" id="SSF55347">
    <property type="entry name" value="Glyceraldehyde-3-phosphate dehydrogenase-like, C-terminal domain"/>
    <property type="match status" value="1"/>
</dbReference>
<dbReference type="PANTHER" id="PTHR43818:SF11">
    <property type="entry name" value="BCDNA.GH03377"/>
    <property type="match status" value="1"/>
</dbReference>
<name>A0ABW8M483_9ACTN</name>
<feature type="domain" description="Gfo/Idh/MocA-like oxidoreductase N-terminal" evidence="2">
    <location>
        <begin position="6"/>
        <end position="121"/>
    </location>
</feature>
<dbReference type="InterPro" id="IPR055170">
    <property type="entry name" value="GFO_IDH_MocA-like_dom"/>
</dbReference>
<evidence type="ECO:0000259" key="3">
    <source>
        <dbReference type="Pfam" id="PF22725"/>
    </source>
</evidence>
<comment type="caution">
    <text evidence="4">The sequence shown here is derived from an EMBL/GenBank/DDBJ whole genome shotgun (WGS) entry which is preliminary data.</text>
</comment>
<keyword evidence="1" id="KW-0560">Oxidoreductase</keyword>
<gene>
    <name evidence="4" type="ORF">ACI2L5_48425</name>
</gene>
<dbReference type="Gene3D" id="3.40.50.720">
    <property type="entry name" value="NAD(P)-binding Rossmann-like Domain"/>
    <property type="match status" value="1"/>
</dbReference>
<dbReference type="InterPro" id="IPR036291">
    <property type="entry name" value="NAD(P)-bd_dom_sf"/>
</dbReference>
<dbReference type="Pfam" id="PF22725">
    <property type="entry name" value="GFO_IDH_MocA_C3"/>
    <property type="match status" value="1"/>
</dbReference>
<dbReference type="Pfam" id="PF01408">
    <property type="entry name" value="GFO_IDH_MocA"/>
    <property type="match status" value="1"/>
</dbReference>
<dbReference type="PANTHER" id="PTHR43818">
    <property type="entry name" value="BCDNA.GH03377"/>
    <property type="match status" value="1"/>
</dbReference>
<accession>A0ABW8M483</accession>
<evidence type="ECO:0000313" key="5">
    <source>
        <dbReference type="Proteomes" id="UP001620295"/>
    </source>
</evidence>
<evidence type="ECO:0000259" key="2">
    <source>
        <dbReference type="Pfam" id="PF01408"/>
    </source>
</evidence>
<dbReference type="InterPro" id="IPR000683">
    <property type="entry name" value="Gfo/Idh/MocA-like_OxRdtase_N"/>
</dbReference>
<dbReference type="RefSeq" id="WP_358646585.1">
    <property type="nucleotide sequence ID" value="NZ_JBFAEV010000047.1"/>
</dbReference>
<dbReference type="Proteomes" id="UP001620295">
    <property type="component" value="Unassembled WGS sequence"/>
</dbReference>
<keyword evidence="5" id="KW-1185">Reference proteome</keyword>
<dbReference type="Gene3D" id="3.30.360.10">
    <property type="entry name" value="Dihydrodipicolinate Reductase, domain 2"/>
    <property type="match status" value="1"/>
</dbReference>
<feature type="domain" description="GFO/IDH/MocA-like oxidoreductase" evidence="3">
    <location>
        <begin position="132"/>
        <end position="275"/>
    </location>
</feature>
<evidence type="ECO:0000256" key="1">
    <source>
        <dbReference type="ARBA" id="ARBA00023002"/>
    </source>
</evidence>
<sequence length="389" mass="41239">MSGSLRAVVVGTGMIGAVHAAAIRATGAELAGAVASTPERGKQVAEEWRLPESYPDLDAVLADDSVTVVHICTPNALHVQQAEAALRAGKHVICEKPLATTVADAERLAELAERTGLLLAVPFVYRYHPLVREIRDRRLRGEFGAWQLLHGSYLQDWMLSEDAMSWRVDPAVGGASRAFADIGSHWCDLVEWVAGVRFTEVSARLDTTVATRPAGTGASFAATGDGPRVRVRTEDVATVLLRTAEGTLGSLTVSQVSAGRKNRLWFELDGAHGSAVFDQENAETAWLGAPDGARLIVRDPGHGSAEQRRLSRLPAGHAQGYADCFHSFVADAYATIGGATPEGLPTAADGVRSARLVEAVLTSSALLAWTGVDTTSETPETSETLETAV</sequence>
<organism evidence="4 5">
    <name type="scientific">Streptomyces milbemycinicus</name>
    <dbReference type="NCBI Taxonomy" id="476552"/>
    <lineage>
        <taxon>Bacteria</taxon>
        <taxon>Bacillati</taxon>
        <taxon>Actinomycetota</taxon>
        <taxon>Actinomycetes</taxon>
        <taxon>Kitasatosporales</taxon>
        <taxon>Streptomycetaceae</taxon>
        <taxon>Streptomyces</taxon>
    </lineage>
</organism>
<dbReference type="InterPro" id="IPR050463">
    <property type="entry name" value="Gfo/Idh/MocA_oxidrdct_glycsds"/>
</dbReference>
<proteinExistence type="predicted"/>